<dbReference type="Proteomes" id="UP000606044">
    <property type="component" value="Unassembled WGS sequence"/>
</dbReference>
<evidence type="ECO:0000256" key="7">
    <source>
        <dbReference type="ARBA" id="ARBA00023065"/>
    </source>
</evidence>
<dbReference type="AlphaFoldDB" id="A0A917FG84"/>
<evidence type="ECO:0000256" key="5">
    <source>
        <dbReference type="ARBA" id="ARBA00022989"/>
    </source>
</evidence>
<reference evidence="12" key="1">
    <citation type="journal article" date="2014" name="Int. J. Syst. Evol. Microbiol.">
        <title>Complete genome sequence of Corynebacterium casei LMG S-19264T (=DSM 44701T), isolated from a smear-ripened cheese.</title>
        <authorList>
            <consortium name="US DOE Joint Genome Institute (JGI-PGF)"/>
            <person name="Walter F."/>
            <person name="Albersmeier A."/>
            <person name="Kalinowski J."/>
            <person name="Ruckert C."/>
        </authorList>
    </citation>
    <scope>NUCLEOTIDE SEQUENCE</scope>
    <source>
        <strain evidence="12">CCM 7897</strain>
    </source>
</reference>
<feature type="transmembrane region" description="Helical" evidence="10">
    <location>
        <begin position="300"/>
        <end position="321"/>
    </location>
</feature>
<proteinExistence type="predicted"/>
<dbReference type="PANTHER" id="PTHR10110:SF86">
    <property type="entry name" value="SODIUM_HYDROGEN EXCHANGER 7"/>
    <property type="match status" value="1"/>
</dbReference>
<keyword evidence="7" id="KW-0406">Ion transport</keyword>
<dbReference type="Pfam" id="PF00999">
    <property type="entry name" value="Na_H_Exchanger"/>
    <property type="match status" value="1"/>
</dbReference>
<gene>
    <name evidence="12" type="ORF">GCM10007301_48170</name>
</gene>
<feature type="transmembrane region" description="Helical" evidence="10">
    <location>
        <begin position="82"/>
        <end position="103"/>
    </location>
</feature>
<keyword evidence="9" id="KW-0739">Sodium transport</keyword>
<feature type="transmembrane region" description="Helical" evidence="10">
    <location>
        <begin position="231"/>
        <end position="249"/>
    </location>
</feature>
<comment type="caution">
    <text evidence="12">The sequence shown here is derived from an EMBL/GenBank/DDBJ whole genome shotgun (WGS) entry which is preliminary data.</text>
</comment>
<dbReference type="InterPro" id="IPR006153">
    <property type="entry name" value="Cation/H_exchanger_TM"/>
</dbReference>
<keyword evidence="8 10" id="KW-0472">Membrane</keyword>
<evidence type="ECO:0000256" key="1">
    <source>
        <dbReference type="ARBA" id="ARBA00004651"/>
    </source>
</evidence>
<feature type="transmembrane region" description="Helical" evidence="10">
    <location>
        <begin position="374"/>
        <end position="395"/>
    </location>
</feature>
<dbReference type="Gene3D" id="6.10.140.1330">
    <property type="match status" value="1"/>
</dbReference>
<evidence type="ECO:0000256" key="10">
    <source>
        <dbReference type="SAM" id="Phobius"/>
    </source>
</evidence>
<evidence type="ECO:0000259" key="11">
    <source>
        <dbReference type="Pfam" id="PF00999"/>
    </source>
</evidence>
<keyword evidence="3" id="KW-1003">Cell membrane</keyword>
<evidence type="ECO:0000256" key="3">
    <source>
        <dbReference type="ARBA" id="ARBA00022475"/>
    </source>
</evidence>
<sequence length="514" mass="55404">MTFFESLVLLLAIAILLLQVSRRLSIPYPTMLAAAGVLLALVPGAPAIGLDPQTALVLFIAPVLVDEAFDFQVGSIRRLWRPLFSLAVVAVLLSAAAVAWLGVTMAGLPLFAAIALGAIVAPPDAAAATAVLQSVSMPRRSVVLLKGESLLNDASALLLFTAALAFQSHGSLDLEVGFHLAVAAPGGILLGFACAWLFSHFLRFFTGTLGGNLLEFVSCFGVWIIAEHLGLSAVLCLVTFAMTIAQSVGRVTPPRMRIHSFAVWGTTVFLLNVLAFLLMGLQARTIVLEMPMGRLQQAGWFAASVVLCLILIRMTWVIIYNRLAAHFAIFRGSYEPSTLRHGILVGWCGMRGLLTLATAFALPADFPQRDLIVLTAFAVVLATLVVQGLTLAPLVRLLKLDGEDDLDDELARVRADLASVALSSLDGQTGRVADHWRFAFEASRHAAQNSEGGDASLDEKRQLGFSALRLQRQRLETLRTEQRIGADAFLIIQEELDFTEVSLSSESDRHIEES</sequence>
<reference evidence="12" key="2">
    <citation type="submission" date="2020-09" db="EMBL/GenBank/DDBJ databases">
        <authorList>
            <person name="Sun Q."/>
            <person name="Sedlacek I."/>
        </authorList>
    </citation>
    <scope>NUCLEOTIDE SEQUENCE</scope>
    <source>
        <strain evidence="12">CCM 7897</strain>
    </source>
</reference>
<evidence type="ECO:0000256" key="2">
    <source>
        <dbReference type="ARBA" id="ARBA00022448"/>
    </source>
</evidence>
<evidence type="ECO:0000313" key="13">
    <source>
        <dbReference type="Proteomes" id="UP000606044"/>
    </source>
</evidence>
<feature type="transmembrane region" description="Helical" evidence="10">
    <location>
        <begin position="178"/>
        <end position="198"/>
    </location>
</feature>
<organism evidence="12 13">
    <name type="scientific">Azorhizobium oxalatiphilum</name>
    <dbReference type="NCBI Taxonomy" id="980631"/>
    <lineage>
        <taxon>Bacteria</taxon>
        <taxon>Pseudomonadati</taxon>
        <taxon>Pseudomonadota</taxon>
        <taxon>Alphaproteobacteria</taxon>
        <taxon>Hyphomicrobiales</taxon>
        <taxon>Xanthobacteraceae</taxon>
        <taxon>Azorhizobium</taxon>
    </lineage>
</organism>
<dbReference type="GO" id="GO:0015386">
    <property type="term" value="F:potassium:proton antiporter activity"/>
    <property type="evidence" value="ECO:0007669"/>
    <property type="project" value="TreeGrafter"/>
</dbReference>
<comment type="subcellular location">
    <subcellularLocation>
        <location evidence="1">Cell membrane</location>
        <topology evidence="1">Multi-pass membrane protein</topology>
    </subcellularLocation>
</comment>
<feature type="transmembrane region" description="Helical" evidence="10">
    <location>
        <begin position="144"/>
        <end position="166"/>
    </location>
</feature>
<dbReference type="GO" id="GO:0005886">
    <property type="term" value="C:plasma membrane"/>
    <property type="evidence" value="ECO:0007669"/>
    <property type="project" value="UniProtKB-SubCell"/>
</dbReference>
<keyword evidence="2" id="KW-0813">Transport</keyword>
<evidence type="ECO:0000313" key="12">
    <source>
        <dbReference type="EMBL" id="GGF82444.1"/>
    </source>
</evidence>
<evidence type="ECO:0000256" key="8">
    <source>
        <dbReference type="ARBA" id="ARBA00023136"/>
    </source>
</evidence>
<dbReference type="RefSeq" id="WP_188583432.1">
    <property type="nucleotide sequence ID" value="NZ_BMCT01000009.1"/>
</dbReference>
<keyword evidence="4 10" id="KW-0812">Transmembrane</keyword>
<dbReference type="GO" id="GO:0015385">
    <property type="term" value="F:sodium:proton antiporter activity"/>
    <property type="evidence" value="ECO:0007669"/>
    <property type="project" value="InterPro"/>
</dbReference>
<feature type="transmembrane region" description="Helical" evidence="10">
    <location>
        <begin position="261"/>
        <end position="280"/>
    </location>
</feature>
<dbReference type="PANTHER" id="PTHR10110">
    <property type="entry name" value="SODIUM/HYDROGEN EXCHANGER"/>
    <property type="match status" value="1"/>
</dbReference>
<feature type="transmembrane region" description="Helical" evidence="10">
    <location>
        <begin position="109"/>
        <end position="132"/>
    </location>
</feature>
<evidence type="ECO:0000256" key="9">
    <source>
        <dbReference type="ARBA" id="ARBA00023201"/>
    </source>
</evidence>
<accession>A0A917FG84</accession>
<keyword evidence="5 10" id="KW-1133">Transmembrane helix</keyword>
<evidence type="ECO:0000256" key="6">
    <source>
        <dbReference type="ARBA" id="ARBA00023053"/>
    </source>
</evidence>
<dbReference type="GO" id="GO:0098719">
    <property type="term" value="P:sodium ion import across plasma membrane"/>
    <property type="evidence" value="ECO:0007669"/>
    <property type="project" value="TreeGrafter"/>
</dbReference>
<feature type="domain" description="Cation/H+ exchanger transmembrane" evidence="11">
    <location>
        <begin position="11"/>
        <end position="396"/>
    </location>
</feature>
<dbReference type="InterPro" id="IPR018422">
    <property type="entry name" value="Cation/H_exchanger_CPA1"/>
</dbReference>
<feature type="transmembrane region" description="Helical" evidence="10">
    <location>
        <begin position="342"/>
        <end position="362"/>
    </location>
</feature>
<dbReference type="EMBL" id="BMCT01000009">
    <property type="protein sequence ID" value="GGF82444.1"/>
    <property type="molecule type" value="Genomic_DNA"/>
</dbReference>
<keyword evidence="6" id="KW-0915">Sodium</keyword>
<evidence type="ECO:0000256" key="4">
    <source>
        <dbReference type="ARBA" id="ARBA00022692"/>
    </source>
</evidence>
<feature type="transmembrane region" description="Helical" evidence="10">
    <location>
        <begin position="33"/>
        <end position="61"/>
    </location>
</feature>
<feature type="transmembrane region" description="Helical" evidence="10">
    <location>
        <begin position="205"/>
        <end position="225"/>
    </location>
</feature>
<protein>
    <submittedName>
        <fullName evidence="12">Sodium:proton antiporter</fullName>
    </submittedName>
</protein>
<name>A0A917FG84_9HYPH</name>
<dbReference type="GO" id="GO:0051453">
    <property type="term" value="P:regulation of intracellular pH"/>
    <property type="evidence" value="ECO:0007669"/>
    <property type="project" value="TreeGrafter"/>
</dbReference>
<keyword evidence="13" id="KW-1185">Reference proteome</keyword>